<keyword evidence="5" id="KW-1185">Reference proteome</keyword>
<dbReference type="InterPro" id="IPR036465">
    <property type="entry name" value="vWFA_dom_sf"/>
</dbReference>
<feature type="domain" description="VWFA" evidence="3">
    <location>
        <begin position="530"/>
        <end position="620"/>
    </location>
</feature>
<dbReference type="Gene3D" id="3.40.50.880">
    <property type="match status" value="2"/>
</dbReference>
<dbReference type="CDD" id="cd00198">
    <property type="entry name" value="vWFA"/>
    <property type="match status" value="2"/>
</dbReference>
<proteinExistence type="predicted"/>
<feature type="transmembrane region" description="Helical" evidence="2">
    <location>
        <begin position="43"/>
        <end position="62"/>
    </location>
</feature>
<name>A0A5C5W9N8_9BACT</name>
<feature type="compositionally biased region" description="Low complexity" evidence="1">
    <location>
        <begin position="976"/>
        <end position="991"/>
    </location>
</feature>
<sequence length="1034" mass="112183">MLDSSLAFDSRWWLAALLLLPVLWGLSFGGLSGLGRGRRLAALVLRSLVFTAIVLALAEAQYTRTSDRLTVIYLLDQSASIPEAQREAMKSFVNASVRSHRRSEAGDRAGVIVFGRDATVELPPVDFTYEMPRIEAAIDRQQTNLAAAMQQAMSLFPPDSAKRIVIVSDGNENVGDGLREARVATASGVSIDVVPIPLPPRADTVVDKIAIPAGVRRGQPFEARVVIDHRTAAGDDTDGRGVLRIIRKRGDLQEIISESSVSLRPGKNAFGVRETIDQADFYTYEARFTPENPDTDASNQNNAATAYTHVRGKGHALVIEDWEHPDEFTRLVETLKDEGLDVTLRGSDRLFGSLADLQRYDTVILANTPRASGFGDTPGGVVSTDSISGFSDEQIAMLVRNTEELGCGLIMIGGDRSFGAGGWDETALEKALPVDLEIKAAKVTPVGALGMIMHASEIARGNYWQKRIAIEAIDALGPRDYAGLLTWNGSDQWLWGQSQGGMITVGPSRNQMKARLDRLTVGDMPQFDPAMNLAAQSFAGLNNPTPATKHLIIISDGDPSPPSARTMKSFISQGVKITTVAVGAHGPPGHATMQQIANQTGGKYYVVRNANALPRIYQREARRVSRPLVKELRPPIPPQMMLQHEIMQGIDPNLPAISGFVQTTVKDSSLVEVILRSPEPPNPESSTILATWNYGLGKVAAFTTDAGARWANDWTGWDGYAPFFSQMVRWSMRPTGDTGNFTLATEVEDGRARVILDALDKNEEFLELPAISGVAVQADGDRPLSFSQVAPGRYVAEFEADQAGSYILMVNPGPGQPMIRSGLSVGYSDEFRDRETNRPLLESIASLPAGNGEPGKVLSDEAGVEFDSAAAAEQVAAVDSYRRDLPPAVSRQPIWPLLVLGASVLFLADVFVRRVQIGFDWVARLWQAIRQRLGGGERPAAEPVTMQRLRSRKAALRDEQTGRQGATRFETPDEPLPASESPLAAATATPGAPRPKPRQSDDLSGVEKPIEEAYTSRLLKAKRKASQDRNEPPA</sequence>
<dbReference type="AlphaFoldDB" id="A0A5C5W9N8"/>
<feature type="region of interest" description="Disordered" evidence="1">
    <location>
        <begin position="951"/>
        <end position="1034"/>
    </location>
</feature>
<reference evidence="4 5" key="1">
    <citation type="submission" date="2019-02" db="EMBL/GenBank/DDBJ databases">
        <title>Deep-cultivation of Planctomycetes and their phenomic and genomic characterization uncovers novel biology.</title>
        <authorList>
            <person name="Wiegand S."/>
            <person name="Jogler M."/>
            <person name="Boedeker C."/>
            <person name="Pinto D."/>
            <person name="Vollmers J."/>
            <person name="Rivas-Marin E."/>
            <person name="Kohn T."/>
            <person name="Peeters S.H."/>
            <person name="Heuer A."/>
            <person name="Rast P."/>
            <person name="Oberbeckmann S."/>
            <person name="Bunk B."/>
            <person name="Jeske O."/>
            <person name="Meyerdierks A."/>
            <person name="Storesund J.E."/>
            <person name="Kallscheuer N."/>
            <person name="Luecker S."/>
            <person name="Lage O.M."/>
            <person name="Pohl T."/>
            <person name="Merkel B.J."/>
            <person name="Hornburger P."/>
            <person name="Mueller R.-W."/>
            <person name="Bruemmer F."/>
            <person name="Labrenz M."/>
            <person name="Spormann A.M."/>
            <person name="Op Den Camp H."/>
            <person name="Overmann J."/>
            <person name="Amann R."/>
            <person name="Jetten M.S.M."/>
            <person name="Mascher T."/>
            <person name="Medema M.H."/>
            <person name="Devos D.P."/>
            <person name="Kaster A.-K."/>
            <person name="Ovreas L."/>
            <person name="Rohde M."/>
            <person name="Galperin M.Y."/>
            <person name="Jogler C."/>
        </authorList>
    </citation>
    <scope>NUCLEOTIDE SEQUENCE [LARGE SCALE GENOMIC DNA]</scope>
    <source>
        <strain evidence="4 5">Pla111</strain>
    </source>
</reference>
<dbReference type="PANTHER" id="PTHR37947:SF2">
    <property type="entry name" value="VON WILLEBRAND FACTOR TYPE A"/>
    <property type="match status" value="1"/>
</dbReference>
<dbReference type="SMART" id="SM00327">
    <property type="entry name" value="VWA"/>
    <property type="match status" value="2"/>
</dbReference>
<evidence type="ECO:0000313" key="4">
    <source>
        <dbReference type="EMBL" id="TWT47588.1"/>
    </source>
</evidence>
<keyword evidence="2" id="KW-0472">Membrane</keyword>
<dbReference type="EMBL" id="SJPH01000002">
    <property type="protein sequence ID" value="TWT47588.1"/>
    <property type="molecule type" value="Genomic_DNA"/>
</dbReference>
<dbReference type="Pfam" id="PF00092">
    <property type="entry name" value="VWA"/>
    <property type="match status" value="1"/>
</dbReference>
<dbReference type="OrthoDB" id="9781333at2"/>
<dbReference type="Gene3D" id="3.40.50.410">
    <property type="entry name" value="von Willebrand factor, type A domain"/>
    <property type="match status" value="1"/>
</dbReference>
<feature type="compositionally biased region" description="Basic and acidic residues" evidence="1">
    <location>
        <begin position="1025"/>
        <end position="1034"/>
    </location>
</feature>
<dbReference type="SUPFAM" id="SSF52317">
    <property type="entry name" value="Class I glutamine amidotransferase-like"/>
    <property type="match status" value="1"/>
</dbReference>
<evidence type="ECO:0000259" key="3">
    <source>
        <dbReference type="PROSITE" id="PS50234"/>
    </source>
</evidence>
<dbReference type="Pfam" id="PF07090">
    <property type="entry name" value="GATase1_like"/>
    <property type="match status" value="1"/>
</dbReference>
<feature type="domain" description="VWFA" evidence="3">
    <location>
        <begin position="70"/>
        <end position="196"/>
    </location>
</feature>
<dbReference type="InterPro" id="IPR029062">
    <property type="entry name" value="Class_I_gatase-like"/>
</dbReference>
<evidence type="ECO:0000256" key="2">
    <source>
        <dbReference type="SAM" id="Phobius"/>
    </source>
</evidence>
<feature type="transmembrane region" description="Helical" evidence="2">
    <location>
        <begin position="12"/>
        <end position="31"/>
    </location>
</feature>
<dbReference type="Pfam" id="PF13519">
    <property type="entry name" value="VWA_2"/>
    <property type="match status" value="1"/>
</dbReference>
<dbReference type="InterPro" id="IPR010768">
    <property type="entry name" value="GATase1-like"/>
</dbReference>
<accession>A0A5C5W9N8</accession>
<dbReference type="Proteomes" id="UP000318995">
    <property type="component" value="Unassembled WGS sequence"/>
</dbReference>
<dbReference type="InterPro" id="IPR002035">
    <property type="entry name" value="VWF_A"/>
</dbReference>
<protein>
    <submittedName>
        <fullName evidence="4">von Willebrand factor type A domain protein</fullName>
    </submittedName>
</protein>
<dbReference type="SUPFAM" id="SSF53300">
    <property type="entry name" value="vWA-like"/>
    <property type="match status" value="2"/>
</dbReference>
<dbReference type="RefSeq" id="WP_146572305.1">
    <property type="nucleotide sequence ID" value="NZ_SJPH01000002.1"/>
</dbReference>
<dbReference type="PANTHER" id="PTHR37947">
    <property type="entry name" value="BLL2462 PROTEIN"/>
    <property type="match status" value="1"/>
</dbReference>
<keyword evidence="2" id="KW-0812">Transmembrane</keyword>
<gene>
    <name evidence="4" type="ORF">Pla111_12030</name>
</gene>
<evidence type="ECO:0000256" key="1">
    <source>
        <dbReference type="SAM" id="MobiDB-lite"/>
    </source>
</evidence>
<comment type="caution">
    <text evidence="4">The sequence shown here is derived from an EMBL/GenBank/DDBJ whole genome shotgun (WGS) entry which is preliminary data.</text>
</comment>
<keyword evidence="2" id="KW-1133">Transmembrane helix</keyword>
<organism evidence="4 5">
    <name type="scientific">Botrimarina hoheduenensis</name>
    <dbReference type="NCBI Taxonomy" id="2528000"/>
    <lineage>
        <taxon>Bacteria</taxon>
        <taxon>Pseudomonadati</taxon>
        <taxon>Planctomycetota</taxon>
        <taxon>Planctomycetia</taxon>
        <taxon>Pirellulales</taxon>
        <taxon>Lacipirellulaceae</taxon>
        <taxon>Botrimarina</taxon>
    </lineage>
</organism>
<evidence type="ECO:0000313" key="5">
    <source>
        <dbReference type="Proteomes" id="UP000318995"/>
    </source>
</evidence>
<dbReference type="PROSITE" id="PS50234">
    <property type="entry name" value="VWFA"/>
    <property type="match status" value="2"/>
</dbReference>